<name>A0ACB7YD98_9ERIC</name>
<protein>
    <submittedName>
        <fullName evidence="1">Uncharacterized protein</fullName>
    </submittedName>
</protein>
<organism evidence="1 2">
    <name type="scientific">Vaccinium darrowii</name>
    <dbReference type="NCBI Taxonomy" id="229202"/>
    <lineage>
        <taxon>Eukaryota</taxon>
        <taxon>Viridiplantae</taxon>
        <taxon>Streptophyta</taxon>
        <taxon>Embryophyta</taxon>
        <taxon>Tracheophyta</taxon>
        <taxon>Spermatophyta</taxon>
        <taxon>Magnoliopsida</taxon>
        <taxon>eudicotyledons</taxon>
        <taxon>Gunneridae</taxon>
        <taxon>Pentapetalae</taxon>
        <taxon>asterids</taxon>
        <taxon>Ericales</taxon>
        <taxon>Ericaceae</taxon>
        <taxon>Vaccinioideae</taxon>
        <taxon>Vaccinieae</taxon>
        <taxon>Vaccinium</taxon>
    </lineage>
</organism>
<sequence>MLLNWVCSFSGDVAVGCTAVDVAVGCTAVDFHFLSNADVSLVSKPWLRLYSELLETVIRRLPPGCIFSPSNADVSLVSKRWLRLYRSSRSVLYLRLSPDNCIPSSFLSHFPHLYILNIIIHPSENASDFADQILLSVASSCPKLTTLCLRGQPVSLSSLLSLSTSCPSLAVLVIGLSRPVSFHWLLSFHSLRNLTVCLSPPLSPSEFKPLDDEAKYSDAELQIEVLLLRGIKRGDYGFDWLWRSCKNLKKLDLWRCQGIGADTSVSSFANCIKGLQEVQLRSCASVVNDILSRLVENCTSLKSLLIQISKNSRGGGSREGLLQFFTHSRCNLRKLDLYLCLDLENNHLLVMADKFRGLSSLRLNSCLNITGEGLKTMVLAMSNELEELALINYNMEPGLLTALGQRFQNLKKLDLSFSGGMLGDEEFISMLESCNCLWDLKVRGCTGLTYASVISMFKSCKQLVSVDIVQCPGIEPEAVELFVLNCMRLRQIHVEDSKLSDVSRSWASKKFVRLFFD</sequence>
<accession>A0ACB7YD98</accession>
<comment type="caution">
    <text evidence="1">The sequence shown here is derived from an EMBL/GenBank/DDBJ whole genome shotgun (WGS) entry which is preliminary data.</text>
</comment>
<keyword evidence="2" id="KW-1185">Reference proteome</keyword>
<proteinExistence type="predicted"/>
<dbReference type="Proteomes" id="UP000828048">
    <property type="component" value="Chromosome 8"/>
</dbReference>
<evidence type="ECO:0000313" key="2">
    <source>
        <dbReference type="Proteomes" id="UP000828048"/>
    </source>
</evidence>
<gene>
    <name evidence="1" type="ORF">Vadar_012778</name>
</gene>
<dbReference type="EMBL" id="CM037158">
    <property type="protein sequence ID" value="KAH7851516.1"/>
    <property type="molecule type" value="Genomic_DNA"/>
</dbReference>
<evidence type="ECO:0000313" key="1">
    <source>
        <dbReference type="EMBL" id="KAH7851516.1"/>
    </source>
</evidence>
<reference evidence="1 2" key="1">
    <citation type="journal article" date="2021" name="Hortic Res">
        <title>High-quality reference genome and annotation aids understanding of berry development for evergreen blueberry (Vaccinium darrowii).</title>
        <authorList>
            <person name="Yu J."/>
            <person name="Hulse-Kemp A.M."/>
            <person name="Babiker E."/>
            <person name="Staton M."/>
        </authorList>
    </citation>
    <scope>NUCLEOTIDE SEQUENCE [LARGE SCALE GENOMIC DNA]</scope>
    <source>
        <strain evidence="2">cv. NJ 8807/NJ 8810</strain>
        <tissue evidence="1">Young leaf</tissue>
    </source>
</reference>